<name>A0A401ZN69_9CHLR</name>
<protein>
    <submittedName>
        <fullName evidence="1">Uncharacterized protein</fullName>
    </submittedName>
</protein>
<organism evidence="1 2">
    <name type="scientific">Dictyobacter aurantiacus</name>
    <dbReference type="NCBI Taxonomy" id="1936993"/>
    <lineage>
        <taxon>Bacteria</taxon>
        <taxon>Bacillati</taxon>
        <taxon>Chloroflexota</taxon>
        <taxon>Ktedonobacteria</taxon>
        <taxon>Ktedonobacterales</taxon>
        <taxon>Dictyobacteraceae</taxon>
        <taxon>Dictyobacter</taxon>
    </lineage>
</organism>
<dbReference type="RefSeq" id="WP_160146164.1">
    <property type="nucleotide sequence ID" value="NZ_BIFQ01000002.1"/>
</dbReference>
<sequence>MLPQPFEETVALPPPAQLDAQAEPSIDVLVDRASFRVLAINERVAGVTGVGCDQTSV</sequence>
<keyword evidence="2" id="KW-1185">Reference proteome</keyword>
<accession>A0A401ZN69</accession>
<dbReference type="AlphaFoldDB" id="A0A401ZN69"/>
<gene>
    <name evidence="1" type="ORF">KDAU_56380</name>
</gene>
<dbReference type="EMBL" id="BIFQ01000002">
    <property type="protein sequence ID" value="GCE08309.1"/>
    <property type="molecule type" value="Genomic_DNA"/>
</dbReference>
<proteinExistence type="predicted"/>
<dbReference type="Proteomes" id="UP000287224">
    <property type="component" value="Unassembled WGS sequence"/>
</dbReference>
<comment type="caution">
    <text evidence="1">The sequence shown here is derived from an EMBL/GenBank/DDBJ whole genome shotgun (WGS) entry which is preliminary data.</text>
</comment>
<evidence type="ECO:0000313" key="1">
    <source>
        <dbReference type="EMBL" id="GCE08309.1"/>
    </source>
</evidence>
<evidence type="ECO:0000313" key="2">
    <source>
        <dbReference type="Proteomes" id="UP000287224"/>
    </source>
</evidence>
<reference evidence="2" key="1">
    <citation type="submission" date="2018-12" db="EMBL/GenBank/DDBJ databases">
        <title>Tengunoibacter tsumagoiensis gen. nov., sp. nov., Dictyobacter kobayashii sp. nov., D. alpinus sp. nov., and D. joshuensis sp. nov. and description of Dictyobacteraceae fam. nov. within the order Ktedonobacterales isolated from Tengu-no-mugimeshi.</title>
        <authorList>
            <person name="Wang C.M."/>
            <person name="Zheng Y."/>
            <person name="Sakai Y."/>
            <person name="Toyoda A."/>
            <person name="Minakuchi Y."/>
            <person name="Abe K."/>
            <person name="Yokota A."/>
            <person name="Yabe S."/>
        </authorList>
    </citation>
    <scope>NUCLEOTIDE SEQUENCE [LARGE SCALE GENOMIC DNA]</scope>
    <source>
        <strain evidence="2">S-27</strain>
    </source>
</reference>